<dbReference type="EC" id="3.4.11.-" evidence="22"/>
<dbReference type="GO" id="GO:0042277">
    <property type="term" value="F:peptide binding"/>
    <property type="evidence" value="ECO:0007669"/>
    <property type="project" value="TreeGrafter"/>
</dbReference>
<dbReference type="AlphaFoldDB" id="A0AAV4BHK7"/>
<keyword evidence="8 22" id="KW-0812">Transmembrane</keyword>
<dbReference type="FunFam" id="1.10.390.10:FF:000001">
    <property type="entry name" value="Aminopeptidase"/>
    <property type="match status" value="1"/>
</dbReference>
<dbReference type="SUPFAM" id="SSF55486">
    <property type="entry name" value="Metalloproteases ('zincins'), catalytic domain"/>
    <property type="match status" value="1"/>
</dbReference>
<evidence type="ECO:0000256" key="3">
    <source>
        <dbReference type="ARBA" id="ARBA00010136"/>
    </source>
</evidence>
<dbReference type="InterPro" id="IPR042097">
    <property type="entry name" value="Aminopeptidase_N-like_N_sf"/>
</dbReference>
<feature type="transmembrane region" description="Helical" evidence="22">
    <location>
        <begin position="39"/>
        <end position="62"/>
    </location>
</feature>
<keyword evidence="14 22" id="KW-1133">Transmembrane helix</keyword>
<keyword evidence="7 22" id="KW-0645">Protease</keyword>
<comment type="cofactor">
    <cofactor evidence="20 22">
        <name>Zn(2+)</name>
        <dbReference type="ChEBI" id="CHEBI:29105"/>
    </cofactor>
    <text evidence="20 22">Binds 1 zinc ion per subunit.</text>
</comment>
<dbReference type="EMBL" id="BLXT01005456">
    <property type="protein sequence ID" value="GFO22826.1"/>
    <property type="molecule type" value="Genomic_DNA"/>
</dbReference>
<evidence type="ECO:0000259" key="24">
    <source>
        <dbReference type="Pfam" id="PF01433"/>
    </source>
</evidence>
<dbReference type="SUPFAM" id="SSF63737">
    <property type="entry name" value="Leukotriene A4 hydrolase N-terminal domain"/>
    <property type="match status" value="1"/>
</dbReference>
<dbReference type="Proteomes" id="UP000735302">
    <property type="component" value="Unassembled WGS sequence"/>
</dbReference>
<evidence type="ECO:0000256" key="16">
    <source>
        <dbReference type="ARBA" id="ARBA00023136"/>
    </source>
</evidence>
<dbReference type="FunFam" id="2.60.40.1730:FF:000012">
    <property type="entry name" value="Aminopeptidase N"/>
    <property type="match status" value="1"/>
</dbReference>
<evidence type="ECO:0000256" key="21">
    <source>
        <dbReference type="PIRSR" id="PIRSR634016-4"/>
    </source>
</evidence>
<feature type="domain" description="ERAP1-like C-terminal" evidence="25">
    <location>
        <begin position="683"/>
        <end position="948"/>
    </location>
</feature>
<evidence type="ECO:0000259" key="25">
    <source>
        <dbReference type="Pfam" id="PF11838"/>
    </source>
</evidence>
<dbReference type="GO" id="GO:0043171">
    <property type="term" value="P:peptide catabolic process"/>
    <property type="evidence" value="ECO:0007669"/>
    <property type="project" value="TreeGrafter"/>
</dbReference>
<keyword evidence="13" id="KW-0735">Signal-anchor</keyword>
<dbReference type="GO" id="GO:0008270">
    <property type="term" value="F:zinc ion binding"/>
    <property type="evidence" value="ECO:0007669"/>
    <property type="project" value="UniProtKB-UniRule"/>
</dbReference>
<evidence type="ECO:0000256" key="11">
    <source>
        <dbReference type="ARBA" id="ARBA00022833"/>
    </source>
</evidence>
<evidence type="ECO:0000256" key="15">
    <source>
        <dbReference type="ARBA" id="ARBA00023049"/>
    </source>
</evidence>
<evidence type="ECO:0000256" key="14">
    <source>
        <dbReference type="ARBA" id="ARBA00022989"/>
    </source>
</evidence>
<reference evidence="27 28" key="1">
    <citation type="journal article" date="2021" name="Elife">
        <title>Chloroplast acquisition without the gene transfer in kleptoplastic sea slugs, Plakobranchus ocellatus.</title>
        <authorList>
            <person name="Maeda T."/>
            <person name="Takahashi S."/>
            <person name="Yoshida T."/>
            <person name="Shimamura S."/>
            <person name="Takaki Y."/>
            <person name="Nagai Y."/>
            <person name="Toyoda A."/>
            <person name="Suzuki Y."/>
            <person name="Arimoto A."/>
            <person name="Ishii H."/>
            <person name="Satoh N."/>
            <person name="Nishiyama T."/>
            <person name="Hasebe M."/>
            <person name="Maruyama T."/>
            <person name="Minagawa J."/>
            <person name="Obokata J."/>
            <person name="Shigenobu S."/>
        </authorList>
    </citation>
    <scope>NUCLEOTIDE SEQUENCE [LARGE SCALE GENOMIC DNA]</scope>
</reference>
<dbReference type="PANTHER" id="PTHR11533:SF276">
    <property type="entry name" value="GLUTAMYL AMINOPEPTIDASE"/>
    <property type="match status" value="1"/>
</dbReference>
<evidence type="ECO:0000313" key="28">
    <source>
        <dbReference type="Proteomes" id="UP000735302"/>
    </source>
</evidence>
<comment type="subunit">
    <text evidence="4">Homodimer; disulfide-linked.</text>
</comment>
<evidence type="ECO:0000256" key="10">
    <source>
        <dbReference type="ARBA" id="ARBA00022801"/>
    </source>
</evidence>
<feature type="non-terminal residue" evidence="27">
    <location>
        <position position="949"/>
    </location>
</feature>
<dbReference type="GO" id="GO:0005886">
    <property type="term" value="C:plasma membrane"/>
    <property type="evidence" value="ECO:0007669"/>
    <property type="project" value="UniProtKB-SubCell"/>
</dbReference>
<dbReference type="GO" id="GO:0006508">
    <property type="term" value="P:proteolysis"/>
    <property type="evidence" value="ECO:0007669"/>
    <property type="project" value="UniProtKB-KW"/>
</dbReference>
<feature type="region of interest" description="Disordered" evidence="23">
    <location>
        <begin position="101"/>
        <end position="124"/>
    </location>
</feature>
<dbReference type="InterPro" id="IPR001930">
    <property type="entry name" value="Peptidase_M1"/>
</dbReference>
<evidence type="ECO:0000256" key="8">
    <source>
        <dbReference type="ARBA" id="ARBA00022692"/>
    </source>
</evidence>
<keyword evidence="18" id="KW-0325">Glycoprotein</keyword>
<protein>
    <recommendedName>
        <fullName evidence="22">Aminopeptidase</fullName>
        <ecNumber evidence="22">3.4.11.-</ecNumber>
    </recommendedName>
</protein>
<evidence type="ECO:0000256" key="19">
    <source>
        <dbReference type="PIRSR" id="PIRSR634016-1"/>
    </source>
</evidence>
<evidence type="ECO:0000256" key="22">
    <source>
        <dbReference type="RuleBase" id="RU364040"/>
    </source>
</evidence>
<keyword evidence="11 20" id="KW-0862">Zinc</keyword>
<evidence type="ECO:0000256" key="7">
    <source>
        <dbReference type="ARBA" id="ARBA00022670"/>
    </source>
</evidence>
<evidence type="ECO:0000256" key="6">
    <source>
        <dbReference type="ARBA" id="ARBA00022475"/>
    </source>
</evidence>
<feature type="domain" description="Peptidase M1 membrane alanine aminopeptidase" evidence="24">
    <location>
        <begin position="366"/>
        <end position="589"/>
    </location>
</feature>
<keyword evidence="17" id="KW-1015">Disulfide bond</keyword>
<dbReference type="Gene3D" id="1.25.50.20">
    <property type="match status" value="1"/>
</dbReference>
<comment type="caution">
    <text evidence="27">The sequence shown here is derived from an EMBL/GenBank/DDBJ whole genome shotgun (WGS) entry which is preliminary data.</text>
</comment>
<keyword evidence="10 22" id="KW-0378">Hydrolase</keyword>
<dbReference type="InterPro" id="IPR034016">
    <property type="entry name" value="M1_APN-typ"/>
</dbReference>
<keyword evidence="15 22" id="KW-0482">Metalloprotease</keyword>
<evidence type="ECO:0000256" key="12">
    <source>
        <dbReference type="ARBA" id="ARBA00022837"/>
    </source>
</evidence>
<keyword evidence="16 22" id="KW-0472">Membrane</keyword>
<evidence type="ECO:0000256" key="1">
    <source>
        <dbReference type="ARBA" id="ARBA00001703"/>
    </source>
</evidence>
<keyword evidence="9 20" id="KW-0479">Metal-binding</keyword>
<evidence type="ECO:0000256" key="2">
    <source>
        <dbReference type="ARBA" id="ARBA00004401"/>
    </source>
</evidence>
<dbReference type="PANTHER" id="PTHR11533">
    <property type="entry name" value="PROTEASE M1 ZINC METALLOPROTEASE"/>
    <property type="match status" value="1"/>
</dbReference>
<dbReference type="FunFam" id="1.25.50.20:FF:000001">
    <property type="entry name" value="Aminopeptidase"/>
    <property type="match status" value="1"/>
</dbReference>
<dbReference type="Gene3D" id="1.10.390.10">
    <property type="entry name" value="Neutral Protease Domain 2"/>
    <property type="match status" value="1"/>
</dbReference>
<proteinExistence type="inferred from homology"/>
<dbReference type="GO" id="GO:0004230">
    <property type="term" value="F:glutamyl aminopeptidase activity"/>
    <property type="evidence" value="ECO:0007669"/>
    <property type="project" value="UniProtKB-EC"/>
</dbReference>
<comment type="subcellular location">
    <subcellularLocation>
        <location evidence="2">Cell membrane</location>
        <topology evidence="2">Single-pass type II membrane protein</topology>
    </subcellularLocation>
</comment>
<dbReference type="Gene3D" id="2.60.40.1910">
    <property type="match status" value="1"/>
</dbReference>
<evidence type="ECO:0000256" key="20">
    <source>
        <dbReference type="PIRSR" id="PIRSR634016-3"/>
    </source>
</evidence>
<feature type="binding site" evidence="20">
    <location>
        <position position="438"/>
    </location>
    <ligand>
        <name>Zn(2+)</name>
        <dbReference type="ChEBI" id="CHEBI:29105"/>
        <note>catalytic</note>
    </ligand>
</feature>
<dbReference type="InterPro" id="IPR024571">
    <property type="entry name" value="ERAP1-like_C_dom"/>
</dbReference>
<dbReference type="InterPro" id="IPR050344">
    <property type="entry name" value="Peptidase_M1_aminopeptidases"/>
</dbReference>
<feature type="domain" description="Aminopeptidase N-like N-terminal" evidence="26">
    <location>
        <begin position="135"/>
        <end position="331"/>
    </location>
</feature>
<sequence>MTSERFELADSSIKYNSDVNLTMGSDDSRRRGGCHVSTPIGFVLLLLGLLIAVGVGLIVHFAKDSDINVVCDYGSSSSSSAAAQEQCEQLAEQGNMGICSKCPGSSSTSSTTPPPDETEGTDKVTDVRLPDTVLPLHYDVELMPMFFAESPEDFTYTGKVTIYVKCHKATDNISIHAKHLVVKPSDIRFEGVIPNSADPRYINMEIDKDREFIVLILSKNLVVGREYKVTMTYSAVLDNDLKGLYYSTYTRGNDSIYIVTTQFQPTDARRAFPCFDEPALKATFNITLVRPTHLISISNTPIIDNSTTFDQDGMTFVKDIYQTTPKMSTYLLAFIVCDFKYLSAYTANNVLYRAWATPETVNQAEYALEVGVKVLTYFEDFFNISYPLPKQDMIAIPDFAAGAMENWGLITYRETAMLYEPGVSNEANRERIAIVVSHELAHQWFGDLVSPAWWDDLWLNEGFATFVEYLGVDFMHPDWKIFEIFALSEIQGSFYFDGLASSHPLYVPVGHPDEINEIFDTISYAKGASVIRMMRHFLGDGTFKRGLTRYLRSREYDAAFHDDLWASLTEQAQLEGKGHLDVKRIMDTWVLQMNYPVVTVTRDFQNRNQLRVRQERYLMDPHAQDSGKYESPFNYRWTIPLTFTSSKTMKTDHTDADVHWLDKEEISKSITLGGNELPDNDGWILANVNQYGYYRVNYQLGNWEALVKQLEDDHTVLPAINRAQIIDDAWNLAKAGHLPMSLALKTIGYIDKELTYIPWSTTYSQTSYVAQMLSLTPAYGAFRRFMKSKLTAPFQNLGMNNTGSSHVDITARRVVVSLACLYEVEECRAEAKRQFKAWMDTPDKNPVDVELKSTIYCRAINEGGWDEWSFALKMYKENNVASEKSRLLHSMSCSDSPWILNHFLHIILEKNSPIRKQDALSVINGVSSSTIGRPLAWRFFMANYDKLLE</sequence>
<dbReference type="Gene3D" id="2.60.40.1730">
    <property type="entry name" value="tricorn interacting facor f3 domain"/>
    <property type="match status" value="1"/>
</dbReference>
<comment type="catalytic activity">
    <reaction evidence="1">
        <text>Release of N-terminal glutamate (and to a lesser extent aspartate) from a peptide.</text>
        <dbReference type="EC" id="3.4.11.7"/>
    </reaction>
</comment>
<dbReference type="Pfam" id="PF17900">
    <property type="entry name" value="Peptidase_M1_N"/>
    <property type="match status" value="1"/>
</dbReference>
<feature type="binding site" evidence="20">
    <location>
        <position position="461"/>
    </location>
    <ligand>
        <name>Zn(2+)</name>
        <dbReference type="ChEBI" id="CHEBI:29105"/>
        <note>catalytic</note>
    </ligand>
</feature>
<dbReference type="GO" id="GO:0070006">
    <property type="term" value="F:metalloaminopeptidase activity"/>
    <property type="evidence" value="ECO:0007669"/>
    <property type="project" value="TreeGrafter"/>
</dbReference>
<evidence type="ECO:0000256" key="23">
    <source>
        <dbReference type="SAM" id="MobiDB-lite"/>
    </source>
</evidence>
<gene>
    <name evidence="27" type="ORF">PoB_004933100</name>
</gene>
<evidence type="ECO:0000256" key="5">
    <source>
        <dbReference type="ARBA" id="ARBA00022438"/>
    </source>
</evidence>
<feature type="site" description="Transition state stabilizer" evidence="21">
    <location>
        <position position="524"/>
    </location>
</feature>
<keyword evidence="28" id="KW-1185">Reference proteome</keyword>
<name>A0AAV4BHK7_9GAST</name>
<evidence type="ECO:0000256" key="4">
    <source>
        <dbReference type="ARBA" id="ARBA00011748"/>
    </source>
</evidence>
<keyword evidence="6" id="KW-1003">Cell membrane</keyword>
<evidence type="ECO:0000256" key="18">
    <source>
        <dbReference type="ARBA" id="ARBA00023180"/>
    </source>
</evidence>
<dbReference type="GO" id="GO:0005737">
    <property type="term" value="C:cytoplasm"/>
    <property type="evidence" value="ECO:0007669"/>
    <property type="project" value="TreeGrafter"/>
</dbReference>
<accession>A0AAV4BHK7</accession>
<evidence type="ECO:0000256" key="9">
    <source>
        <dbReference type="ARBA" id="ARBA00022723"/>
    </source>
</evidence>
<dbReference type="InterPro" id="IPR045357">
    <property type="entry name" value="Aminopeptidase_N-like_N"/>
</dbReference>
<comment type="similarity">
    <text evidence="3 22">Belongs to the peptidase M1 family.</text>
</comment>
<dbReference type="PRINTS" id="PR00756">
    <property type="entry name" value="ALADIPTASE"/>
</dbReference>
<evidence type="ECO:0000256" key="13">
    <source>
        <dbReference type="ARBA" id="ARBA00022968"/>
    </source>
</evidence>
<dbReference type="GO" id="GO:0005615">
    <property type="term" value="C:extracellular space"/>
    <property type="evidence" value="ECO:0007669"/>
    <property type="project" value="TreeGrafter"/>
</dbReference>
<keyword evidence="5 22" id="KW-0031">Aminopeptidase</keyword>
<evidence type="ECO:0000256" key="17">
    <source>
        <dbReference type="ARBA" id="ARBA00023157"/>
    </source>
</evidence>
<dbReference type="FunFam" id="2.60.40.1910:FF:000006">
    <property type="entry name" value="Aminopeptidase"/>
    <property type="match status" value="1"/>
</dbReference>
<dbReference type="Pfam" id="PF11838">
    <property type="entry name" value="ERAP1_C"/>
    <property type="match status" value="1"/>
</dbReference>
<feature type="active site" description="Proton acceptor" evidence="19">
    <location>
        <position position="439"/>
    </location>
</feature>
<evidence type="ECO:0000313" key="27">
    <source>
        <dbReference type="EMBL" id="GFO22826.1"/>
    </source>
</evidence>
<dbReference type="InterPro" id="IPR027268">
    <property type="entry name" value="Peptidase_M4/M1_CTD_sf"/>
</dbReference>
<organism evidence="27 28">
    <name type="scientific">Plakobranchus ocellatus</name>
    <dbReference type="NCBI Taxonomy" id="259542"/>
    <lineage>
        <taxon>Eukaryota</taxon>
        <taxon>Metazoa</taxon>
        <taxon>Spiralia</taxon>
        <taxon>Lophotrochozoa</taxon>
        <taxon>Mollusca</taxon>
        <taxon>Gastropoda</taxon>
        <taxon>Heterobranchia</taxon>
        <taxon>Euthyneura</taxon>
        <taxon>Panpulmonata</taxon>
        <taxon>Sacoglossa</taxon>
        <taxon>Placobranchoidea</taxon>
        <taxon>Plakobranchidae</taxon>
        <taxon>Plakobranchus</taxon>
    </lineage>
</organism>
<feature type="binding site" evidence="20">
    <location>
        <position position="442"/>
    </location>
    <ligand>
        <name>Zn(2+)</name>
        <dbReference type="ChEBI" id="CHEBI:29105"/>
        <note>catalytic</note>
    </ligand>
</feature>
<evidence type="ECO:0000259" key="26">
    <source>
        <dbReference type="Pfam" id="PF17900"/>
    </source>
</evidence>
<dbReference type="Pfam" id="PF01433">
    <property type="entry name" value="Peptidase_M1"/>
    <property type="match status" value="1"/>
</dbReference>
<dbReference type="CDD" id="cd09601">
    <property type="entry name" value="M1_APN-Q_like"/>
    <property type="match status" value="1"/>
</dbReference>
<keyword evidence="12" id="KW-0106">Calcium</keyword>
<dbReference type="InterPro" id="IPR014782">
    <property type="entry name" value="Peptidase_M1_dom"/>
</dbReference>